<evidence type="ECO:0000313" key="2">
    <source>
        <dbReference type="EMBL" id="GAA2920873.1"/>
    </source>
</evidence>
<sequence>MARTREPGGVMSAVADVRSWWARLPEETTRLTGGVVSKEWRAAVREDGADHLGHPAWVHAERRETSRRTS</sequence>
<organism evidence="2 3">
    <name type="scientific">Streptomyces thioluteus</name>
    <dbReference type="NCBI Taxonomy" id="66431"/>
    <lineage>
        <taxon>Bacteria</taxon>
        <taxon>Bacillati</taxon>
        <taxon>Actinomycetota</taxon>
        <taxon>Actinomycetes</taxon>
        <taxon>Kitasatosporales</taxon>
        <taxon>Streptomycetaceae</taxon>
        <taxon>Streptomyces</taxon>
    </lineage>
</organism>
<evidence type="ECO:0000256" key="1">
    <source>
        <dbReference type="SAM" id="MobiDB-lite"/>
    </source>
</evidence>
<reference evidence="2 3" key="1">
    <citation type="journal article" date="2019" name="Int. J. Syst. Evol. Microbiol.">
        <title>The Global Catalogue of Microorganisms (GCM) 10K type strain sequencing project: providing services to taxonomists for standard genome sequencing and annotation.</title>
        <authorList>
            <consortium name="The Broad Institute Genomics Platform"/>
            <consortium name="The Broad Institute Genome Sequencing Center for Infectious Disease"/>
            <person name="Wu L."/>
            <person name="Ma J."/>
        </authorList>
    </citation>
    <scope>NUCLEOTIDE SEQUENCE [LARGE SCALE GENOMIC DNA]</scope>
    <source>
        <strain evidence="2 3">JCM 4087</strain>
    </source>
</reference>
<feature type="region of interest" description="Disordered" evidence="1">
    <location>
        <begin position="46"/>
        <end position="70"/>
    </location>
</feature>
<proteinExistence type="predicted"/>
<accession>A0ABN3WM76</accession>
<protein>
    <submittedName>
        <fullName evidence="2">Uncharacterized protein</fullName>
    </submittedName>
</protein>
<dbReference type="Proteomes" id="UP001501102">
    <property type="component" value="Unassembled WGS sequence"/>
</dbReference>
<comment type="caution">
    <text evidence="2">The sequence shown here is derived from an EMBL/GenBank/DDBJ whole genome shotgun (WGS) entry which is preliminary data.</text>
</comment>
<keyword evidence="3" id="KW-1185">Reference proteome</keyword>
<dbReference type="EMBL" id="BAAAXZ010000062">
    <property type="protein sequence ID" value="GAA2920873.1"/>
    <property type="molecule type" value="Genomic_DNA"/>
</dbReference>
<evidence type="ECO:0000313" key="3">
    <source>
        <dbReference type="Proteomes" id="UP001501102"/>
    </source>
</evidence>
<name>A0ABN3WM76_STRTU</name>
<gene>
    <name evidence="2" type="ORF">GCM10020221_16350</name>
</gene>